<organism evidence="6 7">
    <name type="scientific">Pseudoduganella flava</name>
    <dbReference type="NCBI Taxonomy" id="871742"/>
    <lineage>
        <taxon>Bacteria</taxon>
        <taxon>Pseudomonadati</taxon>
        <taxon>Pseudomonadota</taxon>
        <taxon>Betaproteobacteria</taxon>
        <taxon>Burkholderiales</taxon>
        <taxon>Oxalobacteraceae</taxon>
        <taxon>Telluria group</taxon>
        <taxon>Pseudoduganella</taxon>
    </lineage>
</organism>
<dbReference type="InterPro" id="IPR016032">
    <property type="entry name" value="Sig_transdc_resp-reg_C-effctor"/>
</dbReference>
<dbReference type="GO" id="GO:0000160">
    <property type="term" value="P:phosphorelay signal transduction system"/>
    <property type="evidence" value="ECO:0007669"/>
    <property type="project" value="InterPro"/>
</dbReference>
<evidence type="ECO:0000256" key="2">
    <source>
        <dbReference type="ARBA" id="ARBA00023125"/>
    </source>
</evidence>
<dbReference type="Gene3D" id="3.40.50.300">
    <property type="entry name" value="P-loop containing nucleotide triphosphate hydrolases"/>
    <property type="match status" value="1"/>
</dbReference>
<dbReference type="InterPro" id="IPR059106">
    <property type="entry name" value="WHD_MalT"/>
</dbReference>
<dbReference type="Pfam" id="PF25873">
    <property type="entry name" value="WHD_MalT"/>
    <property type="match status" value="1"/>
</dbReference>
<comment type="caution">
    <text evidence="6">The sequence shown here is derived from an EMBL/GenBank/DDBJ whole genome shotgun (WGS) entry which is preliminary data.</text>
</comment>
<evidence type="ECO:0000313" key="6">
    <source>
        <dbReference type="EMBL" id="TWI46591.1"/>
    </source>
</evidence>
<evidence type="ECO:0000259" key="3">
    <source>
        <dbReference type="SMART" id="SM00382"/>
    </source>
</evidence>
<evidence type="ECO:0000256" key="1">
    <source>
        <dbReference type="ARBA" id="ARBA00005820"/>
    </source>
</evidence>
<reference evidence="6 7" key="1">
    <citation type="journal article" date="2015" name="Stand. Genomic Sci.">
        <title>Genomic Encyclopedia of Bacterial and Archaeal Type Strains, Phase III: the genomes of soil and plant-associated and newly described type strains.</title>
        <authorList>
            <person name="Whitman W.B."/>
            <person name="Woyke T."/>
            <person name="Klenk H.P."/>
            <person name="Zhou Y."/>
            <person name="Lilburn T.G."/>
            <person name="Beck B.J."/>
            <person name="De Vos P."/>
            <person name="Vandamme P."/>
            <person name="Eisen J.A."/>
            <person name="Garrity G."/>
            <person name="Hugenholtz P."/>
            <person name="Kyrpides N.C."/>
        </authorList>
    </citation>
    <scope>NUCLEOTIDE SEQUENCE [LARGE SCALE GENOMIC DNA]</scope>
    <source>
        <strain evidence="6 7">CGMCC 1.10685</strain>
    </source>
</reference>
<proteinExistence type="inferred from homology"/>
<keyword evidence="2" id="KW-0238">DNA-binding</keyword>
<feature type="domain" description="Bacterial transcriptional activator" evidence="5">
    <location>
        <begin position="923"/>
        <end position="1063"/>
    </location>
</feature>
<dbReference type="PANTHER" id="PTHR35807">
    <property type="entry name" value="TRANSCRIPTIONAL REGULATOR REDD-RELATED"/>
    <property type="match status" value="1"/>
</dbReference>
<evidence type="ECO:0000259" key="4">
    <source>
        <dbReference type="SMART" id="SM00862"/>
    </source>
</evidence>
<dbReference type="InterPro" id="IPR051677">
    <property type="entry name" value="AfsR-DnrI-RedD_regulator"/>
</dbReference>
<feature type="domain" description="AAA+ ATPase" evidence="3">
    <location>
        <begin position="41"/>
        <end position="192"/>
    </location>
</feature>
<dbReference type="InterPro" id="IPR005158">
    <property type="entry name" value="BTAD"/>
</dbReference>
<sequence>MHEEAGDVMEFAAGMAKVTRPRLYRTVPRDHLFHRLDELGERKGIWITGPPGAGKTTLASSYLEHRQVPALWYHMDSGDSDPASFFFYLSMACQALAAGEPLPLLNPEYLPDLPGFTRRFFRQLYARLHKGSVLVLDNYHMVPPASVLHTIVQDALQDVPEGICVIITSRTEPPPALSRLRLTHAIVCLDADDLRISFDEACRIARLEERSARLDEDEIRTVWESSGGWAVGFVLMLEHHSAIARQGWGAVPPSRDLLFDYFAVEIFGAASPDVRHLLLRTAFLPMFTVPMAEAISGDLEAGQRLGELYRLRYFIDRRDEPETTYQYHALFREFLNARAREYLQPPEYLLLQRRSARLLEIGNHTEQAFFLYVASEDWEAAGRMVRQQAPELIRQGRWQTAKRWIGMLPPALLEADPWLPFWDGACDVVTAPAHARAALEKAHAGLVANHDLLGQVMAAALMMETYYFEWTTFAPLDRWIDLQSKLFEEGVPFPSPAIELRARSALVAALLYRQPQNWLLRPESGRALALLEADVPVAARLTAGIILLNCYCFRGDFDCAERVIGLLRPDLADRELTPLNRVWWLIAVAYYHMLRAEHDAGADALDRAEAIACEHGLNFIRPTVLTQRAFLALSFGDLGCAGALLPRLKCAIDSTRRMDLALYHSAQSWYELQSGELTAAVKHGQAAVEGAFAAGAVSIQTYCLLGRAQLMLELGDAAAAQASVRTLRLRADGSSRLLEFDALLTEAYAAFQSGDPAAGLPLLKAGLAVGREQNYVGSLRWYPKMMVWLLSHALQEGIEVDYVRQLIRVRGLYPDTPEIEQWPWPVKLYLLGRFSVVIDGSPLKTTGKAQAKPLELLKALVANGGREVAAATLAAQLWPDMEGDAAQSTLNTTLYRLRKLLRQDDAITVQQAKLSLNPAKVWVDAWLFERLGNRLQRAEEPRLDDATRFLRLYVGNFLPQDTDTPWVVPMRERLRSKYLRQVLKFGCAWEDAGDWSRAAEAYQHGIEVDNLAEELYRRLMQCEYRRGRAAAALEAYRRCRHMLSVLLGIRPSAETEAAYRTIVSDSG</sequence>
<protein>
    <submittedName>
        <fullName evidence="6">Transcriptional regulator</fullName>
    </submittedName>
</protein>
<dbReference type="Gene3D" id="1.25.40.10">
    <property type="entry name" value="Tetratricopeptide repeat domain"/>
    <property type="match status" value="1"/>
</dbReference>
<dbReference type="SMART" id="SM01043">
    <property type="entry name" value="BTAD"/>
    <property type="match status" value="1"/>
</dbReference>
<dbReference type="Pfam" id="PF03704">
    <property type="entry name" value="BTAD"/>
    <property type="match status" value="1"/>
</dbReference>
<comment type="similarity">
    <text evidence="1">Belongs to the AfsR/DnrI/RedD regulatory family.</text>
</comment>
<evidence type="ECO:0000313" key="7">
    <source>
        <dbReference type="Proteomes" id="UP000315112"/>
    </source>
</evidence>
<gene>
    <name evidence="6" type="ORF">IP92_02950</name>
</gene>
<dbReference type="Gene3D" id="1.10.10.10">
    <property type="entry name" value="Winged helix-like DNA-binding domain superfamily/Winged helix DNA-binding domain"/>
    <property type="match status" value="1"/>
</dbReference>
<dbReference type="SUPFAM" id="SSF48452">
    <property type="entry name" value="TPR-like"/>
    <property type="match status" value="1"/>
</dbReference>
<dbReference type="InterPro" id="IPR001867">
    <property type="entry name" value="OmpR/PhoB-type_DNA-bd"/>
</dbReference>
<dbReference type="InterPro" id="IPR003593">
    <property type="entry name" value="AAA+_ATPase"/>
</dbReference>
<dbReference type="AlphaFoldDB" id="A0A562PQ64"/>
<dbReference type="GO" id="GO:0006355">
    <property type="term" value="P:regulation of DNA-templated transcription"/>
    <property type="evidence" value="ECO:0007669"/>
    <property type="project" value="InterPro"/>
</dbReference>
<accession>A0A562PQ64</accession>
<dbReference type="SMART" id="SM00862">
    <property type="entry name" value="Trans_reg_C"/>
    <property type="match status" value="1"/>
</dbReference>
<dbReference type="SUPFAM" id="SSF46894">
    <property type="entry name" value="C-terminal effector domain of the bipartite response regulators"/>
    <property type="match status" value="1"/>
</dbReference>
<evidence type="ECO:0000259" key="5">
    <source>
        <dbReference type="SMART" id="SM01043"/>
    </source>
</evidence>
<dbReference type="InterPro" id="IPR011990">
    <property type="entry name" value="TPR-like_helical_dom_sf"/>
</dbReference>
<dbReference type="CDD" id="cd00009">
    <property type="entry name" value="AAA"/>
    <property type="match status" value="1"/>
</dbReference>
<dbReference type="InterPro" id="IPR027417">
    <property type="entry name" value="P-loop_NTPase"/>
</dbReference>
<dbReference type="GO" id="GO:0003677">
    <property type="term" value="F:DNA binding"/>
    <property type="evidence" value="ECO:0007669"/>
    <property type="project" value="UniProtKB-KW"/>
</dbReference>
<name>A0A562PQ64_9BURK</name>
<dbReference type="Proteomes" id="UP000315112">
    <property type="component" value="Unassembled WGS sequence"/>
</dbReference>
<feature type="domain" description="OmpR/PhoB-type" evidence="4">
    <location>
        <begin position="840"/>
        <end position="916"/>
    </location>
</feature>
<dbReference type="EMBL" id="VLKW01000005">
    <property type="protein sequence ID" value="TWI46591.1"/>
    <property type="molecule type" value="Genomic_DNA"/>
</dbReference>
<dbReference type="InterPro" id="IPR036388">
    <property type="entry name" value="WH-like_DNA-bd_sf"/>
</dbReference>
<dbReference type="SMART" id="SM00382">
    <property type="entry name" value="AAA"/>
    <property type="match status" value="1"/>
</dbReference>
<dbReference type="SUPFAM" id="SSF52540">
    <property type="entry name" value="P-loop containing nucleoside triphosphate hydrolases"/>
    <property type="match status" value="1"/>
</dbReference>